<comment type="caution">
    <text evidence="2">The sequence shown here is derived from an EMBL/GenBank/DDBJ whole genome shotgun (WGS) entry which is preliminary data.</text>
</comment>
<keyword evidence="2" id="KW-0560">Oxidoreductase</keyword>
<dbReference type="Gene3D" id="3.30.365.10">
    <property type="entry name" value="Aldehyde oxidase/xanthine dehydrogenase, molybdopterin binding domain"/>
    <property type="match status" value="1"/>
</dbReference>
<dbReference type="PATRIC" id="fig|2746.7.peg.1440"/>
<dbReference type="PANTHER" id="PTHR47495:SF2">
    <property type="entry name" value="ALDEHYDE DEHYDROGENASE"/>
    <property type="match status" value="1"/>
</dbReference>
<dbReference type="InterPro" id="IPR046867">
    <property type="entry name" value="AldOxase/xan_DH_MoCoBD2"/>
</dbReference>
<feature type="domain" description="Aldehyde oxidase/xanthine dehydrogenase second molybdopterin binding" evidence="1">
    <location>
        <begin position="48"/>
        <end position="132"/>
    </location>
</feature>
<sequence>MAYRLALLNDKPRHRGVLKLAAEQAGWEKPLDAGAEGEQRGRGVAVHESFSSFVAQVAEVTVKSDGSYSVDRVVCAVDCGVAVNPDVIKAQMEGGIGFGLAAAISGEISLDQGVVQQTNFHNYQVLRMNQMPEVEVHIVSSSEPPTGVGEPGVPPIAPAVANALYAAIGQRLRRLPLGLP</sequence>
<dbReference type="EC" id="1.3.99.16" evidence="2"/>
<gene>
    <name evidence="2" type="primary">iorB</name>
    <name evidence="2" type="ORF">A8U91_01393</name>
</gene>
<dbReference type="PANTHER" id="PTHR47495">
    <property type="entry name" value="ALDEHYDE DEHYDROGENASE"/>
    <property type="match status" value="1"/>
</dbReference>
<evidence type="ECO:0000259" key="1">
    <source>
        <dbReference type="Pfam" id="PF20256"/>
    </source>
</evidence>
<dbReference type="Pfam" id="PF20256">
    <property type="entry name" value="MoCoBD_2"/>
    <property type="match status" value="1"/>
</dbReference>
<dbReference type="Proteomes" id="UP000092504">
    <property type="component" value="Unassembled WGS sequence"/>
</dbReference>
<dbReference type="InterPro" id="IPR037165">
    <property type="entry name" value="AldOxase/xan_DH_Mopterin-bd_sf"/>
</dbReference>
<organism evidence="2 3">
    <name type="scientific">Halomonas elongata</name>
    <dbReference type="NCBI Taxonomy" id="2746"/>
    <lineage>
        <taxon>Bacteria</taxon>
        <taxon>Pseudomonadati</taxon>
        <taxon>Pseudomonadota</taxon>
        <taxon>Gammaproteobacteria</taxon>
        <taxon>Oceanospirillales</taxon>
        <taxon>Halomonadaceae</taxon>
        <taxon>Halomonas</taxon>
    </lineage>
</organism>
<proteinExistence type="predicted"/>
<dbReference type="GO" id="GO:0047121">
    <property type="term" value="F:isoquinoline 1-oxidoreductase activity"/>
    <property type="evidence" value="ECO:0007669"/>
    <property type="project" value="UniProtKB-EC"/>
</dbReference>
<evidence type="ECO:0000313" key="3">
    <source>
        <dbReference type="Proteomes" id="UP000092504"/>
    </source>
</evidence>
<dbReference type="InterPro" id="IPR052516">
    <property type="entry name" value="N-heterocyclic_Hydroxylase"/>
</dbReference>
<evidence type="ECO:0000313" key="2">
    <source>
        <dbReference type="EMBL" id="OBX37045.1"/>
    </source>
</evidence>
<dbReference type="AlphaFoldDB" id="A0A1B8P443"/>
<name>A0A1B8P443_HALEL</name>
<protein>
    <submittedName>
        <fullName evidence="2">Isoquinoline 1-oxidoreductase subunit beta</fullName>
        <ecNumber evidence="2">1.3.99.16</ecNumber>
    </submittedName>
</protein>
<dbReference type="SUPFAM" id="SSF56003">
    <property type="entry name" value="Molybdenum cofactor-binding domain"/>
    <property type="match status" value="1"/>
</dbReference>
<accession>A0A1B8P443</accession>
<reference evidence="2 3" key="1">
    <citation type="submission" date="2016-06" db="EMBL/GenBank/DDBJ databases">
        <title>Genome sequence of halotolerant plant growth promoting strain of Halomonas elongata HEK1 isolated from salterns of Rann of Kutch, Gujarat, India.</title>
        <authorList>
            <person name="Gaba S."/>
            <person name="Singh R.N."/>
            <person name="Abrol S."/>
            <person name="Kaushik R."/>
            <person name="Saxena A.K."/>
        </authorList>
    </citation>
    <scope>NUCLEOTIDE SEQUENCE [LARGE SCALE GENOMIC DNA]</scope>
    <source>
        <strain evidence="2 3">HEK1</strain>
    </source>
</reference>
<dbReference type="EMBL" id="MAJD01000001">
    <property type="protein sequence ID" value="OBX37045.1"/>
    <property type="molecule type" value="Genomic_DNA"/>
</dbReference>